<dbReference type="KEGG" id="mpeg:HV560_05000"/>
<accession>A0ABD7A8I8</accession>
<dbReference type="PANTHER" id="PTHR46211">
    <property type="entry name" value="GLYCEROPHOSPHORYL DIESTER PHOSPHODIESTERASE"/>
    <property type="match status" value="1"/>
</dbReference>
<name>A0ABD7A8I8_9PAST</name>
<dbReference type="SUPFAM" id="SSF51695">
    <property type="entry name" value="PLC-like phosphodiesterases"/>
    <property type="match status" value="1"/>
</dbReference>
<proteinExistence type="predicted"/>
<evidence type="ECO:0000313" key="2">
    <source>
        <dbReference type="EMBL" id="QLB42212.1"/>
    </source>
</evidence>
<dbReference type="InterPro" id="IPR017946">
    <property type="entry name" value="PLC-like_Pdiesterase_TIM-brl"/>
</dbReference>
<keyword evidence="2" id="KW-0378">Hydrolase</keyword>
<sequence>MSYPYPKLIAHRGGGNQAPENTLAAFQLGLQHGYKMFECDAKLSADEQLFLLHDDTLDRTTSGKGSAKIEWQTLNQLDAGSWFSREFQQESIPLLEKIVPFVLENNCFLNVEIKPNPNQDYKTGMACAKFLEQFVNAESKEHCPLLLSSFSEDALKGAYDAHTSIPRALLLEKWRDSAWETVSELACSGFVLNYKIVTKELVEKCHKIQRFVMVYTANEEKEVATLFENGVDSIITDNMQLAKLYLDKN</sequence>
<evidence type="ECO:0000313" key="3">
    <source>
        <dbReference type="Proteomes" id="UP000509784"/>
    </source>
</evidence>
<dbReference type="AlphaFoldDB" id="A0ABD7A8I8"/>
<dbReference type="EC" id="3.1.4.46" evidence="2"/>
<dbReference type="Proteomes" id="UP000509784">
    <property type="component" value="Chromosome"/>
</dbReference>
<reference evidence="2 3" key="1">
    <citation type="submission" date="2020-06" db="EMBL/GenBank/DDBJ databases">
        <title>Mannheimia pernigra sp. nov. isolated from bovine respiratory tract.</title>
        <authorList>
            <person name="Kuhnert P."/>
            <person name="Akarsu-Egger H."/>
        </authorList>
    </citation>
    <scope>NUCLEOTIDE SEQUENCE [LARGE SCALE GENOMIC DNA]</scope>
    <source>
        <strain evidence="2 3">17CN0883</strain>
    </source>
</reference>
<dbReference type="Pfam" id="PF03009">
    <property type="entry name" value="GDPD"/>
    <property type="match status" value="1"/>
</dbReference>
<dbReference type="PANTHER" id="PTHR46211:SF1">
    <property type="entry name" value="GLYCEROPHOSPHODIESTER PHOSPHODIESTERASE, CYTOPLASMIC"/>
    <property type="match status" value="1"/>
</dbReference>
<organism evidence="2 3">
    <name type="scientific">Mannheimia pernigra</name>
    <dbReference type="NCBI Taxonomy" id="111844"/>
    <lineage>
        <taxon>Bacteria</taxon>
        <taxon>Pseudomonadati</taxon>
        <taxon>Pseudomonadota</taxon>
        <taxon>Gammaproteobacteria</taxon>
        <taxon>Pasteurellales</taxon>
        <taxon>Pasteurellaceae</taxon>
        <taxon>Mannheimia</taxon>
    </lineage>
</organism>
<protein>
    <submittedName>
        <fullName evidence="2">Glycerophosphodiester phosphodiesterase</fullName>
        <ecNumber evidence="2">3.1.4.46</ecNumber>
    </submittedName>
</protein>
<gene>
    <name evidence="2" type="primary">ugpQ</name>
    <name evidence="2" type="ORF">HV560_05000</name>
</gene>
<dbReference type="EMBL" id="CP055305">
    <property type="protein sequence ID" value="QLB42212.1"/>
    <property type="molecule type" value="Genomic_DNA"/>
</dbReference>
<dbReference type="PROSITE" id="PS51704">
    <property type="entry name" value="GP_PDE"/>
    <property type="match status" value="1"/>
</dbReference>
<dbReference type="Gene3D" id="3.20.20.190">
    <property type="entry name" value="Phosphatidylinositol (PI) phosphodiesterase"/>
    <property type="match status" value="1"/>
</dbReference>
<evidence type="ECO:0000259" key="1">
    <source>
        <dbReference type="PROSITE" id="PS51704"/>
    </source>
</evidence>
<dbReference type="GO" id="GO:0008889">
    <property type="term" value="F:glycerophosphodiester phosphodiesterase activity"/>
    <property type="evidence" value="ECO:0007669"/>
    <property type="project" value="UniProtKB-EC"/>
</dbReference>
<dbReference type="RefSeq" id="WP_176812294.1">
    <property type="nucleotide sequence ID" value="NZ_CP055305.1"/>
</dbReference>
<feature type="domain" description="GP-PDE" evidence="1">
    <location>
        <begin position="6"/>
        <end position="246"/>
    </location>
</feature>
<dbReference type="InterPro" id="IPR030395">
    <property type="entry name" value="GP_PDE_dom"/>
</dbReference>